<dbReference type="PANTHER" id="PTHR12635">
    <property type="entry name" value="RHO-GTPASE-ACTIVATING PROTEIN 6 FAMILY MEMBER"/>
    <property type="match status" value="1"/>
</dbReference>
<protein>
    <recommendedName>
        <fullName evidence="2">Rho-GAP domain-containing protein</fullName>
    </recommendedName>
</protein>
<evidence type="ECO:0000313" key="4">
    <source>
        <dbReference type="Proteomes" id="UP000230423"/>
    </source>
</evidence>
<accession>A0A2G9UFZ3</accession>
<dbReference type="OrthoDB" id="10024839at2759"/>
<name>A0A2G9UFZ3_TELCI</name>
<gene>
    <name evidence="3" type="ORF">TELCIR_09037</name>
</gene>
<feature type="domain" description="Rho-GAP" evidence="2">
    <location>
        <begin position="263"/>
        <end position="344"/>
    </location>
</feature>
<dbReference type="InterPro" id="IPR008936">
    <property type="entry name" value="Rho_GTPase_activation_prot"/>
</dbReference>
<dbReference type="PANTHER" id="PTHR12635:SF7">
    <property type="entry name" value="RHO GTPASE ACTIVATING PROTEIN 6-RELATED"/>
    <property type="match status" value="1"/>
</dbReference>
<organism evidence="3 4">
    <name type="scientific">Teladorsagia circumcincta</name>
    <name type="common">Brown stomach worm</name>
    <name type="synonym">Ostertagia circumcincta</name>
    <dbReference type="NCBI Taxonomy" id="45464"/>
    <lineage>
        <taxon>Eukaryota</taxon>
        <taxon>Metazoa</taxon>
        <taxon>Ecdysozoa</taxon>
        <taxon>Nematoda</taxon>
        <taxon>Chromadorea</taxon>
        <taxon>Rhabditida</taxon>
        <taxon>Rhabditina</taxon>
        <taxon>Rhabditomorpha</taxon>
        <taxon>Strongyloidea</taxon>
        <taxon>Trichostrongylidae</taxon>
        <taxon>Teladorsagia</taxon>
    </lineage>
</organism>
<dbReference type="InterPro" id="IPR000198">
    <property type="entry name" value="RhoGAP_dom"/>
</dbReference>
<sequence length="344" mass="38377">VRLRDSRESSGFDDSHDLLDEVLPQAMTAPVSPSVPLSASRLDSVTWRSLDGAEVVLRGTRLEALSEIERGALRLVALQRLAVLLPGVNLLKPRDPLTAIRQKRQKLLKPNKSQNALDANRRPSGCSMDTGEKRLFGVSLAACMQNERRLDLENRCRSLDDSSCPNTSPTTGACRLPQRAKTVRSEPEMIALSDRKWLYPSTQNLYPDPTQSSSYSHPGSAPPTCTLPVKDFSLAALPVEAEKEIITGRFLKKQRPSSASFTYSLDAQPTDDVEPHTLQVPRIVENCTQYLMAYGLNTVGLFRIAGNTKRCRLLKTALEKVIFFLPKWFFARDHKSEKGSWKTK</sequence>
<keyword evidence="1" id="KW-0343">GTPase activation</keyword>
<dbReference type="Gene3D" id="1.10.555.10">
    <property type="entry name" value="Rho GTPase activation protein"/>
    <property type="match status" value="1"/>
</dbReference>
<dbReference type="AlphaFoldDB" id="A0A2G9UFZ3"/>
<feature type="non-terminal residue" evidence="3">
    <location>
        <position position="1"/>
    </location>
</feature>
<dbReference type="PROSITE" id="PS50238">
    <property type="entry name" value="RHOGAP"/>
    <property type="match status" value="1"/>
</dbReference>
<dbReference type="InterPro" id="IPR037863">
    <property type="entry name" value="RHOGAP6/36"/>
</dbReference>
<dbReference type="Pfam" id="PF00620">
    <property type="entry name" value="RhoGAP"/>
    <property type="match status" value="1"/>
</dbReference>
<evidence type="ECO:0000313" key="3">
    <source>
        <dbReference type="EMBL" id="PIO69154.1"/>
    </source>
</evidence>
<evidence type="ECO:0000256" key="1">
    <source>
        <dbReference type="ARBA" id="ARBA00022468"/>
    </source>
</evidence>
<proteinExistence type="predicted"/>
<reference evidence="3 4" key="1">
    <citation type="submission" date="2015-09" db="EMBL/GenBank/DDBJ databases">
        <title>Draft genome of the parasitic nematode Teladorsagia circumcincta isolate WARC Sus (inbred).</title>
        <authorList>
            <person name="Mitreva M."/>
        </authorList>
    </citation>
    <scope>NUCLEOTIDE SEQUENCE [LARGE SCALE GENOMIC DNA]</scope>
    <source>
        <strain evidence="3 4">S</strain>
    </source>
</reference>
<dbReference type="GO" id="GO:0005096">
    <property type="term" value="F:GTPase activator activity"/>
    <property type="evidence" value="ECO:0007669"/>
    <property type="project" value="UniProtKB-KW"/>
</dbReference>
<dbReference type="SUPFAM" id="SSF48350">
    <property type="entry name" value="GTPase activation domain, GAP"/>
    <property type="match status" value="1"/>
</dbReference>
<dbReference type="GO" id="GO:0007165">
    <property type="term" value="P:signal transduction"/>
    <property type="evidence" value="ECO:0007669"/>
    <property type="project" value="InterPro"/>
</dbReference>
<keyword evidence="4" id="KW-1185">Reference proteome</keyword>
<evidence type="ECO:0000259" key="2">
    <source>
        <dbReference type="PROSITE" id="PS50238"/>
    </source>
</evidence>
<dbReference type="EMBL" id="KZ346761">
    <property type="protein sequence ID" value="PIO69154.1"/>
    <property type="molecule type" value="Genomic_DNA"/>
</dbReference>
<dbReference type="Proteomes" id="UP000230423">
    <property type="component" value="Unassembled WGS sequence"/>
</dbReference>